<dbReference type="PRINTS" id="PR01217">
    <property type="entry name" value="PRICHEXTENSN"/>
</dbReference>
<name>A0A5B7F0N0_PORTR</name>
<reference evidence="2 3" key="1">
    <citation type="submission" date="2019-05" db="EMBL/GenBank/DDBJ databases">
        <title>Another draft genome of Portunus trituberculatus and its Hox gene families provides insights of decapod evolution.</title>
        <authorList>
            <person name="Jeong J.-H."/>
            <person name="Song I."/>
            <person name="Kim S."/>
            <person name="Choi T."/>
            <person name="Kim D."/>
            <person name="Ryu S."/>
            <person name="Kim W."/>
        </authorList>
    </citation>
    <scope>NUCLEOTIDE SEQUENCE [LARGE SCALE GENOMIC DNA]</scope>
    <source>
        <tissue evidence="2">Muscle</tissue>
    </source>
</reference>
<comment type="caution">
    <text evidence="2">The sequence shown here is derived from an EMBL/GenBank/DDBJ whole genome shotgun (WGS) entry which is preliminary data.</text>
</comment>
<protein>
    <submittedName>
        <fullName evidence="2">Uncharacterized protein</fullName>
    </submittedName>
</protein>
<feature type="compositionally biased region" description="Polar residues" evidence="1">
    <location>
        <begin position="43"/>
        <end position="63"/>
    </location>
</feature>
<evidence type="ECO:0000313" key="3">
    <source>
        <dbReference type="Proteomes" id="UP000324222"/>
    </source>
</evidence>
<feature type="compositionally biased region" description="Pro residues" evidence="1">
    <location>
        <begin position="181"/>
        <end position="303"/>
    </location>
</feature>
<gene>
    <name evidence="2" type="ORF">E2C01_032165</name>
</gene>
<feature type="compositionally biased region" description="Low complexity" evidence="1">
    <location>
        <begin position="399"/>
        <end position="409"/>
    </location>
</feature>
<dbReference type="Proteomes" id="UP000324222">
    <property type="component" value="Unassembled WGS sequence"/>
</dbReference>
<keyword evidence="3" id="KW-1185">Reference proteome</keyword>
<dbReference type="OrthoDB" id="567788at2759"/>
<evidence type="ECO:0000256" key="1">
    <source>
        <dbReference type="SAM" id="MobiDB-lite"/>
    </source>
</evidence>
<feature type="compositionally biased region" description="Polar residues" evidence="1">
    <location>
        <begin position="78"/>
        <end position="88"/>
    </location>
</feature>
<feature type="compositionally biased region" description="Pro residues" evidence="1">
    <location>
        <begin position="157"/>
        <end position="173"/>
    </location>
</feature>
<dbReference type="EMBL" id="VSRR010004131">
    <property type="protein sequence ID" value="MPC38653.1"/>
    <property type="molecule type" value="Genomic_DNA"/>
</dbReference>
<dbReference type="AlphaFoldDB" id="A0A5B7F0N0"/>
<evidence type="ECO:0000313" key="2">
    <source>
        <dbReference type="EMBL" id="MPC38653.1"/>
    </source>
</evidence>
<organism evidence="2 3">
    <name type="scientific">Portunus trituberculatus</name>
    <name type="common">Swimming crab</name>
    <name type="synonym">Neptunus trituberculatus</name>
    <dbReference type="NCBI Taxonomy" id="210409"/>
    <lineage>
        <taxon>Eukaryota</taxon>
        <taxon>Metazoa</taxon>
        <taxon>Ecdysozoa</taxon>
        <taxon>Arthropoda</taxon>
        <taxon>Crustacea</taxon>
        <taxon>Multicrustacea</taxon>
        <taxon>Malacostraca</taxon>
        <taxon>Eumalacostraca</taxon>
        <taxon>Eucarida</taxon>
        <taxon>Decapoda</taxon>
        <taxon>Pleocyemata</taxon>
        <taxon>Brachyura</taxon>
        <taxon>Eubrachyura</taxon>
        <taxon>Portunoidea</taxon>
        <taxon>Portunidae</taxon>
        <taxon>Portuninae</taxon>
        <taxon>Portunus</taxon>
    </lineage>
</organism>
<feature type="region of interest" description="Disordered" evidence="1">
    <location>
        <begin position="374"/>
        <end position="437"/>
    </location>
</feature>
<feature type="region of interest" description="Disordered" evidence="1">
    <location>
        <begin position="1"/>
        <end position="313"/>
    </location>
</feature>
<feature type="compositionally biased region" description="Polar residues" evidence="1">
    <location>
        <begin position="97"/>
        <end position="117"/>
    </location>
</feature>
<feature type="compositionally biased region" description="Polar residues" evidence="1">
    <location>
        <begin position="15"/>
        <end position="29"/>
    </location>
</feature>
<accession>A0A5B7F0N0</accession>
<proteinExistence type="predicted"/>
<sequence>MADFDQFSTKAADPTPSQDSVSYGSNRDSLNLDDFEKVEADQVPSNMSPGSNFDSGVDSNTPDTLDLIASAPAPPSSDISNETSSSKSNLDDFLSSGDKNSPFSDFMTQESQSQKPTSDLLFERDLISDTQQAAPAFEDLLGSVPMTAAPPAAFDPVPEPVMKPEPTPPPREPTPPRREPTPPPREPTPPRQPTPPPREPTPPPRQPTPPPREPTPPPREPTPPPRQPTPPPRQPTPPPREPTPPPRQPTPPPREPTPPPRQPTPPPREPTPPPRQPTPPREPTPPPREPTPPPRQPTPPREATPPLLEPVVPVPPKVIPAPIQEARVTSGRTYQVSEATKASFAVFNPRKLPKPFMVHLDSREPACIAAVSIDHGSGQTPDSGTGGAACDSPSAAQTSRPSSGSPPSRKYFPTGYMPPPTPSLVSCVDNEKDPKAW</sequence>